<dbReference type="SUPFAM" id="SSF55874">
    <property type="entry name" value="ATPase domain of HSP90 chaperone/DNA topoisomerase II/histidine kinase"/>
    <property type="match status" value="1"/>
</dbReference>
<dbReference type="CDD" id="cd00082">
    <property type="entry name" value="HisKA"/>
    <property type="match status" value="1"/>
</dbReference>
<dbReference type="PANTHER" id="PTHR44936">
    <property type="entry name" value="SENSOR PROTEIN CREC"/>
    <property type="match status" value="1"/>
</dbReference>
<evidence type="ECO:0000256" key="2">
    <source>
        <dbReference type="ARBA" id="ARBA00004651"/>
    </source>
</evidence>
<evidence type="ECO:0000259" key="11">
    <source>
        <dbReference type="PROSITE" id="PS50109"/>
    </source>
</evidence>
<dbReference type="SMART" id="SM00387">
    <property type="entry name" value="HATPase_c"/>
    <property type="match status" value="1"/>
</dbReference>
<dbReference type="InterPro" id="IPR047770">
    <property type="entry name" value="RegB"/>
</dbReference>
<evidence type="ECO:0000313" key="13">
    <source>
        <dbReference type="Proteomes" id="UP000182312"/>
    </source>
</evidence>
<proteinExistence type="predicted"/>
<dbReference type="EC" id="2.7.13.3" evidence="3"/>
<dbReference type="NCBIfam" id="NF033792">
    <property type="entry name" value="ActS_PrrB_HisK"/>
    <property type="match status" value="1"/>
</dbReference>
<keyword evidence="10" id="KW-0472">Membrane</keyword>
<keyword evidence="9" id="KW-0067">ATP-binding</keyword>
<evidence type="ECO:0000256" key="4">
    <source>
        <dbReference type="ARBA" id="ARBA00022475"/>
    </source>
</evidence>
<feature type="transmembrane region" description="Helical" evidence="10">
    <location>
        <begin position="152"/>
        <end position="173"/>
    </location>
</feature>
<dbReference type="InterPro" id="IPR004358">
    <property type="entry name" value="Sig_transdc_His_kin-like_C"/>
</dbReference>
<dbReference type="Pfam" id="PF00512">
    <property type="entry name" value="HisKA"/>
    <property type="match status" value="1"/>
</dbReference>
<dbReference type="RefSeq" id="WP_081967472.1">
    <property type="nucleotide sequence ID" value="NZ_FOJO01000005.1"/>
</dbReference>
<comment type="catalytic activity">
    <reaction evidence="1">
        <text>ATP + protein L-histidine = ADP + protein N-phospho-L-histidine.</text>
        <dbReference type="EC" id="2.7.13.3"/>
    </reaction>
</comment>
<feature type="transmembrane region" description="Helical" evidence="10">
    <location>
        <begin position="179"/>
        <end position="198"/>
    </location>
</feature>
<dbReference type="Pfam" id="PF02518">
    <property type="entry name" value="HATPase_c"/>
    <property type="match status" value="1"/>
</dbReference>
<evidence type="ECO:0000256" key="1">
    <source>
        <dbReference type="ARBA" id="ARBA00000085"/>
    </source>
</evidence>
<dbReference type="InterPro" id="IPR003594">
    <property type="entry name" value="HATPase_dom"/>
</dbReference>
<dbReference type="InterPro" id="IPR050980">
    <property type="entry name" value="2C_sensor_his_kinase"/>
</dbReference>
<dbReference type="SUPFAM" id="SSF47384">
    <property type="entry name" value="Homodimeric domain of signal transducing histidine kinase"/>
    <property type="match status" value="1"/>
</dbReference>
<dbReference type="GO" id="GO:0005886">
    <property type="term" value="C:plasma membrane"/>
    <property type="evidence" value="ECO:0007669"/>
    <property type="project" value="UniProtKB-SubCell"/>
</dbReference>
<organism evidence="12 13">
    <name type="scientific">Paracoccus halophilus</name>
    <dbReference type="NCBI Taxonomy" id="376733"/>
    <lineage>
        <taxon>Bacteria</taxon>
        <taxon>Pseudomonadati</taxon>
        <taxon>Pseudomonadota</taxon>
        <taxon>Alphaproteobacteria</taxon>
        <taxon>Rhodobacterales</taxon>
        <taxon>Paracoccaceae</taxon>
        <taxon>Paracoccus</taxon>
    </lineage>
</organism>
<keyword evidence="10" id="KW-0812">Transmembrane</keyword>
<comment type="subcellular location">
    <subcellularLocation>
        <location evidence="2">Cell membrane</location>
        <topology evidence="2">Multi-pass membrane protein</topology>
    </subcellularLocation>
</comment>
<dbReference type="PROSITE" id="PS50109">
    <property type="entry name" value="HIS_KIN"/>
    <property type="match status" value="1"/>
</dbReference>
<dbReference type="InterPro" id="IPR005467">
    <property type="entry name" value="His_kinase_dom"/>
</dbReference>
<dbReference type="GO" id="GO:0000155">
    <property type="term" value="F:phosphorelay sensor kinase activity"/>
    <property type="evidence" value="ECO:0007669"/>
    <property type="project" value="InterPro"/>
</dbReference>
<feature type="transmembrane region" description="Helical" evidence="10">
    <location>
        <begin position="44"/>
        <end position="63"/>
    </location>
</feature>
<dbReference type="InterPro" id="IPR036890">
    <property type="entry name" value="HATPase_C_sf"/>
</dbReference>
<evidence type="ECO:0000256" key="3">
    <source>
        <dbReference type="ARBA" id="ARBA00012438"/>
    </source>
</evidence>
<reference evidence="12 13" key="1">
    <citation type="submission" date="2016-10" db="EMBL/GenBank/DDBJ databases">
        <authorList>
            <person name="de Groot N.N."/>
        </authorList>
    </citation>
    <scope>NUCLEOTIDE SEQUENCE [LARGE SCALE GENOMIC DNA]</scope>
    <source>
        <strain evidence="12 13">CGMCC 1.6117</strain>
    </source>
</reference>
<evidence type="ECO:0000256" key="10">
    <source>
        <dbReference type="SAM" id="Phobius"/>
    </source>
</evidence>
<dbReference type="EMBL" id="FOJO01000005">
    <property type="protein sequence ID" value="SFA47854.1"/>
    <property type="molecule type" value="Genomic_DNA"/>
</dbReference>
<dbReference type="PANTHER" id="PTHR44936:SF10">
    <property type="entry name" value="SENSOR PROTEIN RSTB"/>
    <property type="match status" value="1"/>
</dbReference>
<dbReference type="InterPro" id="IPR003661">
    <property type="entry name" value="HisK_dim/P_dom"/>
</dbReference>
<feature type="domain" description="Histidine kinase" evidence="11">
    <location>
        <begin position="234"/>
        <end position="445"/>
    </location>
</feature>
<dbReference type="Gene3D" id="3.30.565.10">
    <property type="entry name" value="Histidine kinase-like ATPase, C-terminal domain"/>
    <property type="match status" value="1"/>
</dbReference>
<evidence type="ECO:0000313" key="12">
    <source>
        <dbReference type="EMBL" id="SFA47854.1"/>
    </source>
</evidence>
<keyword evidence="10" id="KW-1133">Transmembrane helix</keyword>
<keyword evidence="4" id="KW-1003">Cell membrane</keyword>
<keyword evidence="6" id="KW-0808">Transferase</keyword>
<evidence type="ECO:0000256" key="9">
    <source>
        <dbReference type="ARBA" id="ARBA00022840"/>
    </source>
</evidence>
<feature type="transmembrane region" description="Helical" evidence="10">
    <location>
        <begin position="69"/>
        <end position="88"/>
    </location>
</feature>
<gene>
    <name evidence="12" type="ORF">SAMN04487972_105146</name>
</gene>
<keyword evidence="5" id="KW-0597">Phosphoprotein</keyword>
<evidence type="ECO:0000256" key="6">
    <source>
        <dbReference type="ARBA" id="ARBA00022679"/>
    </source>
</evidence>
<dbReference type="Gene3D" id="1.10.287.130">
    <property type="match status" value="1"/>
</dbReference>
<dbReference type="GO" id="GO:0005524">
    <property type="term" value="F:ATP binding"/>
    <property type="evidence" value="ECO:0007669"/>
    <property type="project" value="UniProtKB-KW"/>
</dbReference>
<accession>A0A1I0T7R5</accession>
<dbReference type="Proteomes" id="UP000182312">
    <property type="component" value="Unassembled WGS sequence"/>
</dbReference>
<dbReference type="PRINTS" id="PR00344">
    <property type="entry name" value="BCTRLSENSOR"/>
</dbReference>
<keyword evidence="7" id="KW-0547">Nucleotide-binding</keyword>
<evidence type="ECO:0000256" key="7">
    <source>
        <dbReference type="ARBA" id="ARBA00022741"/>
    </source>
</evidence>
<evidence type="ECO:0000256" key="5">
    <source>
        <dbReference type="ARBA" id="ARBA00022553"/>
    </source>
</evidence>
<sequence>MGINVGNPLINRSRRVPFGLLSRHLDPLPGQPGPEPIRLRTLILLRWVAITGQFAAVCGALLIGAEFPLVAVLAVIALALVLNLGLTLRQSRRISAREAAWHLGFDLAQVATLLALTGGLSNPFALLLLVPVTIAATALPVRYLLGLGAGTFVMVTLAGLLAQPLSFKAGGVIQLSEPLLLGHWLAIVIGALFFGAFARRVAAEINATTEALFAARMALEREQKLQHLGGVVAAAAHELGTPLATIKLVSTELADELSEALPQRADLAEDVALLRQSADRCRDIMRSMGSSGRDDLLIRSAPLAEVLAEAAAPHKGRGPEIVIDAAPSMPAIRRDAAIIHGLRNLVQNAVDFAAQQVTIKAGIDQDELWLRISDDGPGYATTLLPRIGSPFLTTRPRSEDGGGYEGMGLGLFIAKTLLEGSGARLGFANGANGGARVTVTWQLDAIRADDRGALGLNPEISR</sequence>
<dbReference type="InterPro" id="IPR036097">
    <property type="entry name" value="HisK_dim/P_sf"/>
</dbReference>
<protein>
    <recommendedName>
        <fullName evidence="3">histidine kinase</fullName>
        <ecNumber evidence="3">2.7.13.3</ecNumber>
    </recommendedName>
</protein>
<dbReference type="AlphaFoldDB" id="A0A1I0T7R5"/>
<dbReference type="SMART" id="SM00388">
    <property type="entry name" value="HisKA"/>
    <property type="match status" value="1"/>
</dbReference>
<keyword evidence="8 12" id="KW-0418">Kinase</keyword>
<name>A0A1I0T7R5_9RHOB</name>
<evidence type="ECO:0000256" key="8">
    <source>
        <dbReference type="ARBA" id="ARBA00022777"/>
    </source>
</evidence>